<feature type="chain" id="PRO_5046295623" description="Tenascin-X" evidence="1">
    <location>
        <begin position="22"/>
        <end position="420"/>
    </location>
</feature>
<accession>A0ABP1Q0X3</accession>
<evidence type="ECO:0008006" key="4">
    <source>
        <dbReference type="Google" id="ProtNLM"/>
    </source>
</evidence>
<evidence type="ECO:0000256" key="1">
    <source>
        <dbReference type="SAM" id="SignalP"/>
    </source>
</evidence>
<comment type="caution">
    <text evidence="2">The sequence shown here is derived from an EMBL/GenBank/DDBJ whole genome shotgun (WGS) entry which is preliminary data.</text>
</comment>
<feature type="signal peptide" evidence="1">
    <location>
        <begin position="1"/>
        <end position="21"/>
    </location>
</feature>
<evidence type="ECO:0000313" key="3">
    <source>
        <dbReference type="Proteomes" id="UP001642540"/>
    </source>
</evidence>
<keyword evidence="1" id="KW-0732">Signal</keyword>
<proteinExistence type="predicted"/>
<dbReference type="PANTHER" id="PTHR39069">
    <property type="entry name" value="ECDYSONE-INDUCIBLE GENE E1, ISOFORM A"/>
    <property type="match status" value="1"/>
</dbReference>
<evidence type="ECO:0000313" key="2">
    <source>
        <dbReference type="EMBL" id="CAL8083442.1"/>
    </source>
</evidence>
<organism evidence="2 3">
    <name type="scientific">Orchesella dallaii</name>
    <dbReference type="NCBI Taxonomy" id="48710"/>
    <lineage>
        <taxon>Eukaryota</taxon>
        <taxon>Metazoa</taxon>
        <taxon>Ecdysozoa</taxon>
        <taxon>Arthropoda</taxon>
        <taxon>Hexapoda</taxon>
        <taxon>Collembola</taxon>
        <taxon>Entomobryomorpha</taxon>
        <taxon>Entomobryoidea</taxon>
        <taxon>Orchesellidae</taxon>
        <taxon>Orchesellinae</taxon>
        <taxon>Orchesella</taxon>
    </lineage>
</organism>
<dbReference type="EMBL" id="CAXLJM020000016">
    <property type="protein sequence ID" value="CAL8083442.1"/>
    <property type="molecule type" value="Genomic_DNA"/>
</dbReference>
<keyword evidence="3" id="KW-1185">Reference proteome</keyword>
<name>A0ABP1Q0X3_9HEXA</name>
<sequence>MNAFKLLCYILWIFTMNLAYAYMDMYLLKGYKESCSNDSNPCNSVKFLSCLEGQCVCAAPDEMIYDHHRNQCAALASYSCLRPMPDSNSVQDPKYQMQCVENAKCLFPGDVCQCQFRYYEADNHTCIQQHSYGAECSIDEHCDQFKFFSCLNGKCSCDPNKNHHYDMKNDKCLVPVGEKCRVIEFTSISEKHFKTDECAEHANCDTGRCKCNPGYRISKDKTCGRELGDTCDSQNKKCADIQFTCRNKACDCKYPLHQISDLNTSSCISLVAGPCTTDREAKHVVDPHFIQNCTENAFCQESQAFSYCKCKEGYVETNDGLCVKAYGQSCETDDECDSLAPLACIENKCDCADSLQVFDDKLRRCVGLAGSRCWKDANSTSAVCTSNAYCVKANSHLNYGKCICVRGFVTTSQKTCAKSN</sequence>
<reference evidence="2 3" key="1">
    <citation type="submission" date="2024-08" db="EMBL/GenBank/DDBJ databases">
        <authorList>
            <person name="Cucini C."/>
            <person name="Frati F."/>
        </authorList>
    </citation>
    <scope>NUCLEOTIDE SEQUENCE [LARGE SCALE GENOMIC DNA]</scope>
</reference>
<dbReference type="Proteomes" id="UP001642540">
    <property type="component" value="Unassembled WGS sequence"/>
</dbReference>
<gene>
    <name evidence="2" type="ORF">ODALV1_LOCUS5486</name>
</gene>
<protein>
    <recommendedName>
        <fullName evidence="4">Tenascin-X</fullName>
    </recommendedName>
</protein>
<dbReference type="PANTHER" id="PTHR39069:SF8">
    <property type="entry name" value="FI17111P1"/>
    <property type="match status" value="1"/>
</dbReference>